<dbReference type="GO" id="GO:0008270">
    <property type="term" value="F:zinc ion binding"/>
    <property type="evidence" value="ECO:0007669"/>
    <property type="project" value="UniProtKB-KW"/>
</dbReference>
<keyword evidence="1" id="KW-0479">Metal-binding</keyword>
<comment type="caution">
    <text evidence="4">The sequence shown here is derived from an EMBL/GenBank/DDBJ whole genome shotgun (WGS) entry which is preliminary data.</text>
</comment>
<reference evidence="4" key="1">
    <citation type="submission" date="2023-07" db="EMBL/GenBank/DDBJ databases">
        <authorList>
            <consortium name="AG Swart"/>
            <person name="Singh M."/>
            <person name="Singh A."/>
            <person name="Seah K."/>
            <person name="Emmerich C."/>
        </authorList>
    </citation>
    <scope>NUCLEOTIDE SEQUENCE</scope>
    <source>
        <strain evidence="4">DP1</strain>
    </source>
</reference>
<dbReference type="InterPro" id="IPR001841">
    <property type="entry name" value="Znf_RING"/>
</dbReference>
<feature type="compositionally biased region" description="Basic and acidic residues" evidence="2">
    <location>
        <begin position="1014"/>
        <end position="1026"/>
    </location>
</feature>
<sequence length="1041" mass="120881">MSRAKPWRQRPTAEFMHKLDLAKRVRLYLVNMAGPTKCILQDDNRKKFKVMIGNTIECSCGGGRIEHCIHTIFTLLRIFRIQEGDPLLYQLSFIDDEIKNAVPDDPYRFHYNPSPQPVMPSQRRVVNRRAEAREAQQLINRILEEGKEMAENIRMKQLEVERMKLQEDEQCCICFEPMSGEQNLTFCKYGCGKNFHMKCADHYASHKISNKTECTCPLCRKSWGENIRERFKREARLWKEEQEKRKFEVKKNIFSKYNLNTKPHGIGSTDRSFVCYCCKRSILYDSKFQCVMCIDVEICKICYISNYHEQHKFVVRPSPDKNWKPAFRDTELKRPKRKGEENKELTLDEFETLLSVKQRDKLMTMHKFLTLSYEKMFSYPKVIPDKSTCVVCELEINQGTQAQYAQDSHKKLPKKDQHEYHSKALQLPCNHLIHKYCMEELFRKKTNRCSDCDHIILLGYQSALLSKRLVNSEVLKKKNEYEANEKIFAGNYGAIGVGADLKNIDPPKAESDGEDIDDEVVDVNIDQFLEDEIQREETKEPTRRQEDASMAISNMIAQYNAAQPDFGQKIDDPSSRRPFKIKQNRQSAYRGVASGNSVVNANRMRVEQGRRHLVQNNRRNPATEESKNRMEEEKKAPLGRPPRCNSKSKRLRQKRSMRTNNLNNSGMRDSSFASNNTSYGRINRSNRITPPCPVHIPKEVTDGIEMLRAVRLAREGHNNNLTHMTGMPEESKSPGTHTSSNNALEKSKLKTRPRSGIRIKKSKKVLKKAPKEESKIHKEQSVLSKEVKDWEITNLINQTRDNASYLTGLEERKIMHNHYEEEKVPPRARDNHSEFNFNLPSDLPPGGEERMEHLRQMEKYLFPPEQVPKKKKAGNRLKVYKRARGGSSKMNSNTSHNFTGNRIKVNKGGDTSIERYLKEIRGEEDLNDQPFLPERHANRIRGLDEQDDVFHPLLSEALALDDQGRVAEAIPSNNARSNLISSTQADSDEYVMPSKDPAKELREEIKRNKKAKARLRELQKQADLQKARQNAPLKQYYSRRN</sequence>
<evidence type="ECO:0000313" key="4">
    <source>
        <dbReference type="EMBL" id="CAI2376581.1"/>
    </source>
</evidence>
<dbReference type="PANTHER" id="PTHR21540:SF3">
    <property type="entry name" value="E3 UBIQUITIN-PROTEIN LIGASE ZSWIM2"/>
    <property type="match status" value="1"/>
</dbReference>
<feature type="compositionally biased region" description="Basic residues" evidence="2">
    <location>
        <begin position="646"/>
        <end position="657"/>
    </location>
</feature>
<organism evidence="4 5">
    <name type="scientific">Euplotes crassus</name>
    <dbReference type="NCBI Taxonomy" id="5936"/>
    <lineage>
        <taxon>Eukaryota</taxon>
        <taxon>Sar</taxon>
        <taxon>Alveolata</taxon>
        <taxon>Ciliophora</taxon>
        <taxon>Intramacronucleata</taxon>
        <taxon>Spirotrichea</taxon>
        <taxon>Hypotrichia</taxon>
        <taxon>Euplotida</taxon>
        <taxon>Euplotidae</taxon>
        <taxon>Moneuplotes</taxon>
    </lineage>
</organism>
<keyword evidence="5" id="KW-1185">Reference proteome</keyword>
<keyword evidence="1" id="KW-0863">Zinc-finger</keyword>
<feature type="compositionally biased region" description="Polar residues" evidence="2">
    <location>
        <begin position="888"/>
        <end position="900"/>
    </location>
</feature>
<dbReference type="SUPFAM" id="SSF57850">
    <property type="entry name" value="RING/U-box"/>
    <property type="match status" value="3"/>
</dbReference>
<dbReference type="PROSITE" id="PS50089">
    <property type="entry name" value="ZF_RING_2"/>
    <property type="match status" value="1"/>
</dbReference>
<feature type="compositionally biased region" description="Polar residues" evidence="2">
    <location>
        <begin position="658"/>
        <end position="688"/>
    </location>
</feature>
<feature type="compositionally biased region" description="Basic and acidic residues" evidence="2">
    <location>
        <begin position="621"/>
        <end position="636"/>
    </location>
</feature>
<evidence type="ECO:0000256" key="2">
    <source>
        <dbReference type="SAM" id="MobiDB-lite"/>
    </source>
</evidence>
<proteinExistence type="predicted"/>
<dbReference type="CDD" id="cd16448">
    <property type="entry name" value="RING-H2"/>
    <property type="match status" value="1"/>
</dbReference>
<dbReference type="InterPro" id="IPR013083">
    <property type="entry name" value="Znf_RING/FYVE/PHD"/>
</dbReference>
<dbReference type="InterPro" id="IPR039903">
    <property type="entry name" value="Zswim2"/>
</dbReference>
<dbReference type="PANTHER" id="PTHR21540">
    <property type="entry name" value="RING FINGER AND SWIM DOMAIN-CONTAINING PROTEIN 2"/>
    <property type="match status" value="1"/>
</dbReference>
<gene>
    <name evidence="4" type="ORF">ECRASSUSDP1_LOCUS17951</name>
</gene>
<dbReference type="CDD" id="cd16494">
    <property type="entry name" value="RING-CH-C4HC3_ZSWM2"/>
    <property type="match status" value="1"/>
</dbReference>
<feature type="region of interest" description="Disordered" evidence="2">
    <location>
        <begin position="885"/>
        <end position="906"/>
    </location>
</feature>
<evidence type="ECO:0000259" key="3">
    <source>
        <dbReference type="PROSITE" id="PS50089"/>
    </source>
</evidence>
<dbReference type="SMART" id="SM00184">
    <property type="entry name" value="RING"/>
    <property type="match status" value="2"/>
</dbReference>
<feature type="region of interest" description="Disordered" evidence="2">
    <location>
        <begin position="563"/>
        <end position="694"/>
    </location>
</feature>
<keyword evidence="1" id="KW-0862">Zinc</keyword>
<feature type="region of interest" description="Disordered" evidence="2">
    <location>
        <begin position="1012"/>
        <end position="1041"/>
    </location>
</feature>
<protein>
    <recommendedName>
        <fullName evidence="3">RING-type domain-containing protein</fullName>
    </recommendedName>
</protein>
<dbReference type="AlphaFoldDB" id="A0AAD2D1A7"/>
<dbReference type="EMBL" id="CAMPGE010018145">
    <property type="protein sequence ID" value="CAI2376581.1"/>
    <property type="molecule type" value="Genomic_DNA"/>
</dbReference>
<evidence type="ECO:0000313" key="5">
    <source>
        <dbReference type="Proteomes" id="UP001295684"/>
    </source>
</evidence>
<dbReference type="GO" id="GO:0061630">
    <property type="term" value="F:ubiquitin protein ligase activity"/>
    <property type="evidence" value="ECO:0007669"/>
    <property type="project" value="InterPro"/>
</dbReference>
<feature type="region of interest" description="Disordered" evidence="2">
    <location>
        <begin position="719"/>
        <end position="754"/>
    </location>
</feature>
<feature type="domain" description="RING-type" evidence="3">
    <location>
        <begin position="171"/>
        <end position="220"/>
    </location>
</feature>
<name>A0AAD2D1A7_EUPCR</name>
<dbReference type="Gene3D" id="3.30.40.10">
    <property type="entry name" value="Zinc/RING finger domain, C3HC4 (zinc finger)"/>
    <property type="match status" value="2"/>
</dbReference>
<feature type="region of interest" description="Disordered" evidence="2">
    <location>
        <begin position="825"/>
        <end position="845"/>
    </location>
</feature>
<dbReference type="Proteomes" id="UP001295684">
    <property type="component" value="Unassembled WGS sequence"/>
</dbReference>
<evidence type="ECO:0000256" key="1">
    <source>
        <dbReference type="PROSITE-ProRule" id="PRU00175"/>
    </source>
</evidence>
<feature type="compositionally biased region" description="Polar residues" evidence="2">
    <location>
        <begin position="733"/>
        <end position="744"/>
    </location>
</feature>
<accession>A0AAD2D1A7</accession>